<dbReference type="EMBL" id="JARVKF010000224">
    <property type="protein sequence ID" value="KAK9420511.1"/>
    <property type="molecule type" value="Genomic_DNA"/>
</dbReference>
<accession>A0ABR2V0Y9</accession>
<proteinExistence type="predicted"/>
<dbReference type="InterPro" id="IPR029058">
    <property type="entry name" value="AB_hydrolase_fold"/>
</dbReference>
<dbReference type="InterPro" id="IPR002018">
    <property type="entry name" value="CarbesteraseB"/>
</dbReference>
<feature type="domain" description="Carboxylesterase type B" evidence="1">
    <location>
        <begin position="48"/>
        <end position="535"/>
    </location>
</feature>
<dbReference type="InterPro" id="IPR050309">
    <property type="entry name" value="Type-B_Carboxylest/Lipase"/>
</dbReference>
<comment type="caution">
    <text evidence="2">The sequence shown here is derived from an EMBL/GenBank/DDBJ whole genome shotgun (WGS) entry which is preliminary data.</text>
</comment>
<evidence type="ECO:0000313" key="2">
    <source>
        <dbReference type="EMBL" id="KAK9420511.1"/>
    </source>
</evidence>
<dbReference type="Gene3D" id="3.40.50.1820">
    <property type="entry name" value="alpha/beta hydrolase"/>
    <property type="match status" value="1"/>
</dbReference>
<evidence type="ECO:0000313" key="3">
    <source>
        <dbReference type="Proteomes" id="UP001408356"/>
    </source>
</evidence>
<organism evidence="2 3">
    <name type="scientific">Seiridium unicorne</name>
    <dbReference type="NCBI Taxonomy" id="138068"/>
    <lineage>
        <taxon>Eukaryota</taxon>
        <taxon>Fungi</taxon>
        <taxon>Dikarya</taxon>
        <taxon>Ascomycota</taxon>
        <taxon>Pezizomycotina</taxon>
        <taxon>Sordariomycetes</taxon>
        <taxon>Xylariomycetidae</taxon>
        <taxon>Amphisphaeriales</taxon>
        <taxon>Sporocadaceae</taxon>
        <taxon>Seiridium</taxon>
    </lineage>
</organism>
<reference evidence="2 3" key="1">
    <citation type="journal article" date="2024" name="J. Plant Pathol.">
        <title>Sequence and assembly of the genome of Seiridium unicorne, isolate CBS 538.82, causal agent of cypress canker disease.</title>
        <authorList>
            <person name="Scali E."/>
            <person name="Rocca G.D."/>
            <person name="Danti R."/>
            <person name="Garbelotto M."/>
            <person name="Barberini S."/>
            <person name="Baroncelli R."/>
            <person name="Emiliani G."/>
        </authorList>
    </citation>
    <scope>NUCLEOTIDE SEQUENCE [LARGE SCALE GENOMIC DNA]</scope>
    <source>
        <strain evidence="2 3">BM-138-508</strain>
    </source>
</reference>
<name>A0ABR2V0Y9_9PEZI</name>
<dbReference type="Pfam" id="PF00135">
    <property type="entry name" value="COesterase"/>
    <property type="match status" value="1"/>
</dbReference>
<keyword evidence="3" id="KW-1185">Reference proteome</keyword>
<protein>
    <submittedName>
        <fullName evidence="2">Extracellular lipase</fullName>
    </submittedName>
</protein>
<dbReference type="PANTHER" id="PTHR11559">
    <property type="entry name" value="CARBOXYLESTERASE"/>
    <property type="match status" value="1"/>
</dbReference>
<sequence length="598" mass="65611">MSTAAGFRGWHLPALLIAALALLLSWSPLGVLLKPKAIDPEGKGLFNVTIRQGTVLGKYVDDGTYPEPLEAFMGMPYALSPVGPLRFRHAVPVPASDDTFEAYQLGPRCPGKQLVPFVAPDFLGPDTESEDCLSVNIWRPKGHTSANASPPVAVLIPGGAFNRGAARMHNTPGMLAWSEESFIGVSIQYRVGVAGGLNTALTKKEGLLNLGMKDIILALEWVQGNIAAFGGDPDDVTILGLSAAAHAIGHLVMDMHLPRTLFHKAIMDSGAHTARAVHPPTSDLNEHHFQQFLNLTGCGRRPEHEILPCLRALPSSTVVNAGQAVFELSDPSVRWAWQPVLDGEAISRRPIDAWKSGRWNKVPMLVGFATNEGAMYVPKKASASEDFVAFFRELLPHLTAQELKELETLYPDPLRDDFSPYAETRDMQALGIGPQYRRAEAAYGNYAYSCPVRQTAAWGNKNAADPPVYLYHWALNKTATYGANHGDQMRYQTYNPEVRSISPAQDEVAGLMHAYVTSFITRGDPNKASSTRFPKRLEWLPWSGDQGGLDKGKTMVFGKGNDERAGGTSGGVSAQFIDDDWRKKECDFWWRLTERFED</sequence>
<dbReference type="SUPFAM" id="SSF53474">
    <property type="entry name" value="alpha/beta-Hydrolases"/>
    <property type="match status" value="1"/>
</dbReference>
<evidence type="ECO:0000259" key="1">
    <source>
        <dbReference type="Pfam" id="PF00135"/>
    </source>
</evidence>
<gene>
    <name evidence="2" type="ORF">SUNI508_06251</name>
</gene>
<dbReference type="Proteomes" id="UP001408356">
    <property type="component" value="Unassembled WGS sequence"/>
</dbReference>